<evidence type="ECO:0000259" key="3">
    <source>
        <dbReference type="PROSITE" id="PS51253"/>
    </source>
</evidence>
<dbReference type="InterPro" id="IPR011991">
    <property type="entry name" value="ArsR-like_HTH"/>
</dbReference>
<evidence type="ECO:0000256" key="1">
    <source>
        <dbReference type="ARBA" id="ARBA00023125"/>
    </source>
</evidence>
<comment type="caution">
    <text evidence="4">The sequence shown here is derived from an EMBL/GenBank/DDBJ whole genome shotgun (WGS) entry which is preliminary data.</text>
</comment>
<organism evidence="4 5">
    <name type="scientific">Peronospora matthiolae</name>
    <dbReference type="NCBI Taxonomy" id="2874970"/>
    <lineage>
        <taxon>Eukaryota</taxon>
        <taxon>Sar</taxon>
        <taxon>Stramenopiles</taxon>
        <taxon>Oomycota</taxon>
        <taxon>Peronosporomycetes</taxon>
        <taxon>Peronosporales</taxon>
        <taxon>Peronosporaceae</taxon>
        <taxon>Peronospora</taxon>
    </lineage>
</organism>
<dbReference type="PANTHER" id="PTHR19303">
    <property type="entry name" value="TRANSPOSON"/>
    <property type="match status" value="1"/>
</dbReference>
<dbReference type="Gene3D" id="1.10.10.60">
    <property type="entry name" value="Homeodomain-like"/>
    <property type="match status" value="2"/>
</dbReference>
<evidence type="ECO:0000313" key="5">
    <source>
        <dbReference type="Proteomes" id="UP001162060"/>
    </source>
</evidence>
<dbReference type="CDD" id="cd00090">
    <property type="entry name" value="HTH_ARSR"/>
    <property type="match status" value="1"/>
</dbReference>
<dbReference type="Pfam" id="PF03221">
    <property type="entry name" value="HTH_Tnp_Tc5"/>
    <property type="match status" value="1"/>
</dbReference>
<dbReference type="SMART" id="SM00674">
    <property type="entry name" value="CENPB"/>
    <property type="match status" value="1"/>
</dbReference>
<feature type="domain" description="HTH CENPB-type" evidence="3">
    <location>
        <begin position="138"/>
        <end position="209"/>
    </location>
</feature>
<proteinExistence type="predicted"/>
<dbReference type="GO" id="GO:0005634">
    <property type="term" value="C:nucleus"/>
    <property type="evidence" value="ECO:0007669"/>
    <property type="project" value="TreeGrafter"/>
</dbReference>
<dbReference type="InterPro" id="IPR050863">
    <property type="entry name" value="CenT-Element_Derived"/>
</dbReference>
<dbReference type="InterPro" id="IPR009057">
    <property type="entry name" value="Homeodomain-like_sf"/>
</dbReference>
<reference evidence="4" key="1">
    <citation type="submission" date="2024-01" db="EMBL/GenBank/DDBJ databases">
        <authorList>
            <person name="Webb A."/>
        </authorList>
    </citation>
    <scope>NUCLEOTIDE SEQUENCE</scope>
    <source>
        <strain evidence="4">Pm1</strain>
    </source>
</reference>
<dbReference type="AlphaFoldDB" id="A0AAV1TV37"/>
<dbReference type="EMBL" id="CAKLBY020000087">
    <property type="protein sequence ID" value="CAK7925541.1"/>
    <property type="molecule type" value="Genomic_DNA"/>
</dbReference>
<protein>
    <recommendedName>
        <fullName evidence="3">HTH CENPB-type domain-containing protein</fullName>
    </recommendedName>
</protein>
<name>A0AAV1TV37_9STRA</name>
<feature type="region of interest" description="Disordered" evidence="2">
    <location>
        <begin position="268"/>
        <end position="290"/>
    </location>
</feature>
<dbReference type="GO" id="GO:0003677">
    <property type="term" value="F:DNA binding"/>
    <property type="evidence" value="ECO:0007669"/>
    <property type="project" value="UniProtKB-KW"/>
</dbReference>
<evidence type="ECO:0000313" key="4">
    <source>
        <dbReference type="EMBL" id="CAK7925541.1"/>
    </source>
</evidence>
<evidence type="ECO:0000256" key="2">
    <source>
        <dbReference type="SAM" id="MobiDB-lite"/>
    </source>
</evidence>
<dbReference type="InterPro" id="IPR006600">
    <property type="entry name" value="HTH_CenpB_DNA-bd_dom"/>
</dbReference>
<keyword evidence="1" id="KW-0238">DNA-binding</keyword>
<gene>
    <name evidence="4" type="ORF">PM001_LOCUS10691</name>
</gene>
<dbReference type="PROSITE" id="PS51253">
    <property type="entry name" value="HTH_CENPB"/>
    <property type="match status" value="1"/>
</dbReference>
<dbReference type="SUPFAM" id="SSF46689">
    <property type="entry name" value="Homeodomain-like"/>
    <property type="match status" value="1"/>
</dbReference>
<sequence length="331" mass="36749">MQSSTTNKATAESAQLPANAHLAAYAPSSATLVLDSANASPTYNKTLELMQHDVSATHLDVSIPALETSKKGKGVGKRLTDRQRVEILDLLEKSSGSLSNAEIARRYGITRAAIQKLKQKGAEVRARYRYGSADTRDGRKRGGHVLSVPFERELFEWVRGLKARKVPVPPSLVKEKAKLLVPKYGLGNFQASNGWYYNFCKRFNLSTGILVEEKPPTLAETATIDDDSTSLDPDQSQLQQMTINALEQQTYGQHFQQYQQQMAAMSAETLQPQQQQQQQSATQRSHSKSDRMIQLLEQQTAMIKRQTTMIEDQAAAIKKLIAVVTKADTIL</sequence>
<dbReference type="Proteomes" id="UP001162060">
    <property type="component" value="Unassembled WGS sequence"/>
</dbReference>
<accession>A0AAV1TV37</accession>
<dbReference type="PANTHER" id="PTHR19303:SF57">
    <property type="entry name" value="HTH CENPB-TYPE DOMAIN-CONTAINING PROTEIN"/>
    <property type="match status" value="1"/>
</dbReference>